<reference evidence="2" key="1">
    <citation type="submission" date="2021-01" db="EMBL/GenBank/DDBJ databases">
        <title>Microvirga sp.</title>
        <authorList>
            <person name="Kim M.K."/>
        </authorList>
    </citation>
    <scope>NUCLEOTIDE SEQUENCE</scope>
    <source>
        <strain evidence="2">5420S-16</strain>
    </source>
</reference>
<keyword evidence="3" id="KW-1185">Reference proteome</keyword>
<dbReference type="InterPro" id="IPR018637">
    <property type="entry name" value="DUF2059"/>
</dbReference>
<feature type="domain" description="DUF2059" evidence="1">
    <location>
        <begin position="83"/>
        <end position="131"/>
    </location>
</feature>
<evidence type="ECO:0000313" key="2">
    <source>
        <dbReference type="EMBL" id="MBL0402467.1"/>
    </source>
</evidence>
<gene>
    <name evidence="2" type="ORF">JKG68_00625</name>
</gene>
<proteinExistence type="predicted"/>
<dbReference type="EMBL" id="JAEQMY010000001">
    <property type="protein sequence ID" value="MBL0402467.1"/>
    <property type="molecule type" value="Genomic_DNA"/>
</dbReference>
<comment type="caution">
    <text evidence="2">The sequence shown here is derived from an EMBL/GenBank/DDBJ whole genome shotgun (WGS) entry which is preliminary data.</text>
</comment>
<organism evidence="2 3">
    <name type="scientific">Microvirga aerilata</name>
    <dbReference type="NCBI Taxonomy" id="670292"/>
    <lineage>
        <taxon>Bacteria</taxon>
        <taxon>Pseudomonadati</taxon>
        <taxon>Pseudomonadota</taxon>
        <taxon>Alphaproteobacteria</taxon>
        <taxon>Hyphomicrobiales</taxon>
        <taxon>Methylobacteriaceae</taxon>
        <taxon>Microvirga</taxon>
    </lineage>
</organism>
<dbReference type="AlphaFoldDB" id="A0A937CY56"/>
<accession>A0A937CY56</accession>
<dbReference type="Proteomes" id="UP000605848">
    <property type="component" value="Unassembled WGS sequence"/>
</dbReference>
<protein>
    <submittedName>
        <fullName evidence="2">DUF2059 domain-containing protein</fullName>
    </submittedName>
</protein>
<sequence>MSMILMPLTATAQTTPTIDDKVKYILEITEAQKSFDLGVDSVRPVMLRQIQAASSKVTPEIANYILQLIDDEIASTKPFIMAFINDYFKRSFTEEEIGALYDFYKTPIGARLASKTNSVMKQAMAEIQLLLQREFAPRMKERLSRDVKLRDAFKQ</sequence>
<evidence type="ECO:0000313" key="3">
    <source>
        <dbReference type="Proteomes" id="UP000605848"/>
    </source>
</evidence>
<dbReference type="Pfam" id="PF09832">
    <property type="entry name" value="DUF2059"/>
    <property type="match status" value="1"/>
</dbReference>
<name>A0A937CY56_9HYPH</name>
<evidence type="ECO:0000259" key="1">
    <source>
        <dbReference type="Pfam" id="PF09832"/>
    </source>
</evidence>